<dbReference type="SUPFAM" id="SSF50129">
    <property type="entry name" value="GroES-like"/>
    <property type="match status" value="1"/>
</dbReference>
<dbReference type="PROSITE" id="PS01162">
    <property type="entry name" value="QOR_ZETA_CRYSTAL"/>
    <property type="match status" value="1"/>
</dbReference>
<dbReference type="CDD" id="cd08274">
    <property type="entry name" value="MDR9"/>
    <property type="match status" value="1"/>
</dbReference>
<dbReference type="GO" id="GO:0070402">
    <property type="term" value="F:NADPH binding"/>
    <property type="evidence" value="ECO:0007669"/>
    <property type="project" value="TreeGrafter"/>
</dbReference>
<sequence>MTDLPQTMRAMVLTGHGGLDKYEWHEDWPTPTPGPDDVVIRVGACGMNNTDVNTRSGWYSKAVDEATTGGAYGEINDDDPTWGGAPLTFPRIQGADAVGRVVAVGANADQALIGKRVMVDGWLRDWSDPGNMDKTGYFGSEKDGGYAEYTMADRRDVAVVESDLSDAELATFQCSYTTAEGMLARAKVVAGDTVLIPGASGGVGGALIQLAKRRGARVIAMASEAKHADVARCGPDVILPRSPHNLRAALGDEKITVVADIVGGPMWPQLIDVLERGGRYTCSGAIAGPMVELDLRTFYLRDLTFTGSTILPQHVFHDVVGYIEAGEIKPMLAATYPLAELREAQAAFIEKRHTGNIVVIP</sequence>
<dbReference type="Gene3D" id="3.40.50.720">
    <property type="entry name" value="NAD(P)-binding Rossmann-like Domain"/>
    <property type="match status" value="1"/>
</dbReference>
<keyword evidence="1" id="KW-0521">NADP</keyword>
<dbReference type="AlphaFoldDB" id="A0A6I6IU05"/>
<dbReference type="RefSeq" id="WP_157707500.1">
    <property type="nucleotide sequence ID" value="NZ_CP034348.1"/>
</dbReference>
<dbReference type="InterPro" id="IPR036291">
    <property type="entry name" value="NAD(P)-bd_dom_sf"/>
</dbReference>
<accession>A0A6I6IU05</accession>
<keyword evidence="2" id="KW-0560">Oxidoreductase</keyword>
<evidence type="ECO:0000259" key="3">
    <source>
        <dbReference type="SMART" id="SM00829"/>
    </source>
</evidence>
<dbReference type="InterPro" id="IPR011032">
    <property type="entry name" value="GroES-like_sf"/>
</dbReference>
<evidence type="ECO:0000256" key="1">
    <source>
        <dbReference type="ARBA" id="ARBA00022857"/>
    </source>
</evidence>
<dbReference type="Proteomes" id="UP000428330">
    <property type="component" value="Chromosome"/>
</dbReference>
<dbReference type="GO" id="GO:0008270">
    <property type="term" value="F:zinc ion binding"/>
    <property type="evidence" value="ECO:0007669"/>
    <property type="project" value="InterPro"/>
</dbReference>
<proteinExistence type="predicted"/>
<dbReference type="OrthoDB" id="9788224at2"/>
<dbReference type="Pfam" id="PF00107">
    <property type="entry name" value="ADH_zinc_N"/>
    <property type="match status" value="1"/>
</dbReference>
<dbReference type="PANTHER" id="PTHR48106">
    <property type="entry name" value="QUINONE OXIDOREDUCTASE PIG3-RELATED"/>
    <property type="match status" value="1"/>
</dbReference>
<dbReference type="SUPFAM" id="SSF51735">
    <property type="entry name" value="NAD(P)-binding Rossmann-fold domains"/>
    <property type="match status" value="1"/>
</dbReference>
<gene>
    <name evidence="4" type="ORF">EI983_11250</name>
</gene>
<dbReference type="GO" id="GO:0016651">
    <property type="term" value="F:oxidoreductase activity, acting on NAD(P)H"/>
    <property type="evidence" value="ECO:0007669"/>
    <property type="project" value="TreeGrafter"/>
</dbReference>
<dbReference type="PANTHER" id="PTHR48106:SF18">
    <property type="entry name" value="QUINONE OXIDOREDUCTASE PIG3"/>
    <property type="match status" value="1"/>
</dbReference>
<evidence type="ECO:0000313" key="5">
    <source>
        <dbReference type="Proteomes" id="UP000428330"/>
    </source>
</evidence>
<dbReference type="InterPro" id="IPR020843">
    <property type="entry name" value="ER"/>
</dbReference>
<evidence type="ECO:0000256" key="2">
    <source>
        <dbReference type="ARBA" id="ARBA00023002"/>
    </source>
</evidence>
<organism evidence="4 5">
    <name type="scientific">Roseovarius faecimaris</name>
    <dbReference type="NCBI Taxonomy" id="2494550"/>
    <lineage>
        <taxon>Bacteria</taxon>
        <taxon>Pseudomonadati</taxon>
        <taxon>Pseudomonadota</taxon>
        <taxon>Alphaproteobacteria</taxon>
        <taxon>Rhodobacterales</taxon>
        <taxon>Roseobacteraceae</taxon>
        <taxon>Roseovarius</taxon>
    </lineage>
</organism>
<dbReference type="KEGG" id="rom:EI983_11250"/>
<dbReference type="Pfam" id="PF08240">
    <property type="entry name" value="ADH_N"/>
    <property type="match status" value="1"/>
</dbReference>
<name>A0A6I6IU05_9RHOB</name>
<feature type="domain" description="Enoyl reductase (ER)" evidence="3">
    <location>
        <begin position="17"/>
        <end position="359"/>
    </location>
</feature>
<dbReference type="EMBL" id="CP034348">
    <property type="protein sequence ID" value="QGX98816.1"/>
    <property type="molecule type" value="Genomic_DNA"/>
</dbReference>
<protein>
    <submittedName>
        <fullName evidence="4">Alcohol dehydrogenase</fullName>
    </submittedName>
</protein>
<dbReference type="SMART" id="SM00829">
    <property type="entry name" value="PKS_ER"/>
    <property type="match status" value="1"/>
</dbReference>
<dbReference type="Gene3D" id="3.90.180.10">
    <property type="entry name" value="Medium-chain alcohol dehydrogenases, catalytic domain"/>
    <property type="match status" value="1"/>
</dbReference>
<dbReference type="InterPro" id="IPR013149">
    <property type="entry name" value="ADH-like_C"/>
</dbReference>
<evidence type="ECO:0000313" key="4">
    <source>
        <dbReference type="EMBL" id="QGX98816.1"/>
    </source>
</evidence>
<reference evidence="5" key="1">
    <citation type="submission" date="2018-12" db="EMBL/GenBank/DDBJ databases">
        <title>Complete genome sequence of Roseovarius sp. MME-070.</title>
        <authorList>
            <person name="Nam Y.-D."/>
            <person name="Kang J."/>
            <person name="Chung W.-H."/>
            <person name="Park Y.S."/>
        </authorList>
    </citation>
    <scope>NUCLEOTIDE SEQUENCE [LARGE SCALE GENOMIC DNA]</scope>
    <source>
        <strain evidence="5">MME-070</strain>
    </source>
</reference>
<keyword evidence="5" id="KW-1185">Reference proteome</keyword>
<dbReference type="InterPro" id="IPR002364">
    <property type="entry name" value="Quin_OxRdtase/zeta-crystal_CS"/>
</dbReference>
<dbReference type="InterPro" id="IPR013154">
    <property type="entry name" value="ADH-like_N"/>
</dbReference>